<dbReference type="AlphaFoldDB" id="A0A437JAG6"/>
<organism evidence="2 3">
    <name type="scientific">Sphingobium algorifonticola</name>
    <dbReference type="NCBI Taxonomy" id="2008318"/>
    <lineage>
        <taxon>Bacteria</taxon>
        <taxon>Pseudomonadati</taxon>
        <taxon>Pseudomonadota</taxon>
        <taxon>Alphaproteobacteria</taxon>
        <taxon>Sphingomonadales</taxon>
        <taxon>Sphingomonadaceae</taxon>
        <taxon>Sphingobium</taxon>
    </lineage>
</organism>
<comment type="caution">
    <text evidence="2">The sequence shown here is derived from an EMBL/GenBank/DDBJ whole genome shotgun (WGS) entry which is preliminary data.</text>
</comment>
<keyword evidence="1" id="KW-0472">Membrane</keyword>
<proteinExistence type="predicted"/>
<keyword evidence="1" id="KW-1133">Transmembrane helix</keyword>
<reference evidence="2 3" key="1">
    <citation type="submission" date="2019-01" db="EMBL/GenBank/DDBJ databases">
        <authorList>
            <person name="Chen W.-M."/>
        </authorList>
    </citation>
    <scope>NUCLEOTIDE SEQUENCE [LARGE SCALE GENOMIC DNA]</scope>
    <source>
        <strain evidence="2 3">TLA-22</strain>
    </source>
</reference>
<feature type="transmembrane region" description="Helical" evidence="1">
    <location>
        <begin position="55"/>
        <end position="76"/>
    </location>
</feature>
<dbReference type="RefSeq" id="WP_164847428.1">
    <property type="nucleotide sequence ID" value="NZ_RZUL01000002.1"/>
</dbReference>
<keyword evidence="3" id="KW-1185">Reference proteome</keyword>
<protein>
    <submittedName>
        <fullName evidence="2">Uncharacterized protein</fullName>
    </submittedName>
</protein>
<evidence type="ECO:0000313" key="3">
    <source>
        <dbReference type="Proteomes" id="UP000282977"/>
    </source>
</evidence>
<gene>
    <name evidence="2" type="ORF">ENE74_09155</name>
</gene>
<sequence length="226" mass="24008">MLTGLFALLAIIGLYLWHRGPAIQSGTLSDAFRYGIVGFIDGAAFGDAVRAEKGPIFIIALSLGMTAATILCFLLGRSLGRFAARIMPAAGAASSATATSPGKLAKVIAFCAPPLPPQKPGQKPFLVRNGHLIAAFIHFLPPPGPWWLRIVLAIILGTTSMPTRLYIFGATAGCAMHVGALWFAHRAGIMLPASPDGWIGLLLLALPVILTVLVRTFHLVRRRLQP</sequence>
<accession>A0A437JAG6</accession>
<feature type="transmembrane region" description="Helical" evidence="1">
    <location>
        <begin position="165"/>
        <end position="185"/>
    </location>
</feature>
<evidence type="ECO:0000313" key="2">
    <source>
        <dbReference type="EMBL" id="RVT42350.1"/>
    </source>
</evidence>
<name>A0A437JAG6_9SPHN</name>
<evidence type="ECO:0000256" key="1">
    <source>
        <dbReference type="SAM" id="Phobius"/>
    </source>
</evidence>
<keyword evidence="1" id="KW-0812">Transmembrane</keyword>
<feature type="transmembrane region" description="Helical" evidence="1">
    <location>
        <begin position="197"/>
        <end position="217"/>
    </location>
</feature>
<dbReference type="Proteomes" id="UP000282977">
    <property type="component" value="Unassembled WGS sequence"/>
</dbReference>
<dbReference type="EMBL" id="RZUL01000002">
    <property type="protein sequence ID" value="RVT42350.1"/>
    <property type="molecule type" value="Genomic_DNA"/>
</dbReference>